<reference evidence="2" key="1">
    <citation type="submission" date="2020-04" db="EMBL/GenBank/DDBJ databases">
        <authorList>
            <person name="Chiriac C."/>
            <person name="Salcher M."/>
            <person name="Ghai R."/>
            <person name="Kavagutti S V."/>
        </authorList>
    </citation>
    <scope>NUCLEOTIDE SEQUENCE</scope>
</reference>
<gene>
    <name evidence="2" type="ORF">UFOVP519_10</name>
</gene>
<name>A0A6J5MLC7_9CAUD</name>
<feature type="region of interest" description="Disordered" evidence="1">
    <location>
        <begin position="42"/>
        <end position="66"/>
    </location>
</feature>
<accession>A0A6J5MLC7</accession>
<dbReference type="EMBL" id="LR796492">
    <property type="protein sequence ID" value="CAB4147062.1"/>
    <property type="molecule type" value="Genomic_DNA"/>
</dbReference>
<sequence>MNKNIQALLHERAGYSARNLPARIKAVDDALRELGFEHKLMTTETATAEPQEERASIAPPAKRKKA</sequence>
<evidence type="ECO:0000256" key="1">
    <source>
        <dbReference type="SAM" id="MobiDB-lite"/>
    </source>
</evidence>
<evidence type="ECO:0000313" key="2">
    <source>
        <dbReference type="EMBL" id="CAB4147062.1"/>
    </source>
</evidence>
<organism evidence="2">
    <name type="scientific">uncultured Caudovirales phage</name>
    <dbReference type="NCBI Taxonomy" id="2100421"/>
    <lineage>
        <taxon>Viruses</taxon>
        <taxon>Duplodnaviria</taxon>
        <taxon>Heunggongvirae</taxon>
        <taxon>Uroviricota</taxon>
        <taxon>Caudoviricetes</taxon>
        <taxon>Peduoviridae</taxon>
        <taxon>Maltschvirus</taxon>
        <taxon>Maltschvirus maltsch</taxon>
    </lineage>
</organism>
<proteinExistence type="predicted"/>
<protein>
    <submittedName>
        <fullName evidence="2">Uncharacterized protein</fullName>
    </submittedName>
</protein>